<comment type="caution">
    <text evidence="2">The sequence shown here is derived from an EMBL/GenBank/DDBJ whole genome shotgun (WGS) entry which is preliminary data.</text>
</comment>
<reference evidence="2" key="1">
    <citation type="submission" date="2021-02" db="EMBL/GenBank/DDBJ databases">
        <authorList>
            <person name="Nowell W R."/>
        </authorList>
    </citation>
    <scope>NUCLEOTIDE SEQUENCE</scope>
</reference>
<evidence type="ECO:0000313" key="2">
    <source>
        <dbReference type="EMBL" id="CAF3680833.1"/>
    </source>
</evidence>
<dbReference type="AlphaFoldDB" id="A0A818T756"/>
<protein>
    <submittedName>
        <fullName evidence="2">Uncharacterized protein</fullName>
    </submittedName>
</protein>
<organism evidence="2 3">
    <name type="scientific">Rotaria sordida</name>
    <dbReference type="NCBI Taxonomy" id="392033"/>
    <lineage>
        <taxon>Eukaryota</taxon>
        <taxon>Metazoa</taxon>
        <taxon>Spiralia</taxon>
        <taxon>Gnathifera</taxon>
        <taxon>Rotifera</taxon>
        <taxon>Eurotatoria</taxon>
        <taxon>Bdelloidea</taxon>
        <taxon>Philodinida</taxon>
        <taxon>Philodinidae</taxon>
        <taxon>Rotaria</taxon>
    </lineage>
</organism>
<evidence type="ECO:0000313" key="3">
    <source>
        <dbReference type="Proteomes" id="UP000663874"/>
    </source>
</evidence>
<sequence length="240" mass="27136">MALQTFSVWFNLFIPGTDENSVVSPDNAYKSISDMLQANQFHNQYMTSWKIEFSNLDENYILRNSPISLNNGTCFCPSGKSNCTKIPIYYDSIGSSNIFPGIVVGCSIMSGILQSTFECFYDDICINDVNRGFSSSFTKLDLSAMQFPLTTPIGSILDEYSVLSVNFSANYSAYFEMCAPSICQYHYMEQHNIVYIFTTLLGLYGGLTAGLHILVWHLLSLYRFIIKRCSCWLQRVHPSS</sequence>
<evidence type="ECO:0000256" key="1">
    <source>
        <dbReference type="SAM" id="Phobius"/>
    </source>
</evidence>
<feature type="transmembrane region" description="Helical" evidence="1">
    <location>
        <begin position="193"/>
        <end position="219"/>
    </location>
</feature>
<name>A0A818T756_9BILA</name>
<keyword evidence="1" id="KW-1133">Transmembrane helix</keyword>
<proteinExistence type="predicted"/>
<dbReference type="EMBL" id="CAJOBE010000745">
    <property type="protein sequence ID" value="CAF3680833.1"/>
    <property type="molecule type" value="Genomic_DNA"/>
</dbReference>
<dbReference type="Proteomes" id="UP000663874">
    <property type="component" value="Unassembled WGS sequence"/>
</dbReference>
<accession>A0A818T756</accession>
<keyword evidence="1" id="KW-0812">Transmembrane</keyword>
<gene>
    <name evidence="2" type="ORF">FNK824_LOCUS7836</name>
</gene>
<keyword evidence="1" id="KW-0472">Membrane</keyword>